<reference evidence="3" key="1">
    <citation type="submission" date="2021-01" db="EMBL/GenBank/DDBJ databases">
        <authorList>
            <person name="Corre E."/>
            <person name="Pelletier E."/>
            <person name="Niang G."/>
            <person name="Scheremetjew M."/>
            <person name="Finn R."/>
            <person name="Kale V."/>
            <person name="Holt S."/>
            <person name="Cochrane G."/>
            <person name="Meng A."/>
            <person name="Brown T."/>
            <person name="Cohen L."/>
        </authorList>
    </citation>
    <scope>NUCLEOTIDE SEQUENCE</scope>
    <source>
        <strain evidence="3">CCMP1594</strain>
    </source>
</reference>
<dbReference type="AlphaFoldDB" id="A0A7S4LNM5"/>
<feature type="compositionally biased region" description="Basic and acidic residues" evidence="2">
    <location>
        <begin position="71"/>
        <end position="80"/>
    </location>
</feature>
<name>A0A7S4LNM5_9EUGL</name>
<feature type="coiled-coil region" evidence="1">
    <location>
        <begin position="207"/>
        <end position="429"/>
    </location>
</feature>
<evidence type="ECO:0000256" key="2">
    <source>
        <dbReference type="SAM" id="MobiDB-lite"/>
    </source>
</evidence>
<keyword evidence="1" id="KW-0175">Coiled coil</keyword>
<sequence length="531" mass="60890">MPSRKSFRADRDADPYNAAESDDAYNSMRPVTSRSRQPSAAHLRPKTSRNYESGSQTSRRSARGHSSRGRPSREQEEQIEDLARTIRKLKRQLLEKTSETSCVQKHIGELGQTYEQELTDAKAEINHLKDRIRLMTQKLERLPSLERFVRDMYLEFRDRPDDEGPAEEVARMLAKDKASIGSRTVMENLDYLRTDLRSIFARQADKDAELQKQMQSMREKLARANAQNSSAHGTLLQENAQALQKKDEAVKQLKTKIEEKEQLAMDRNAQLEALKKQVAALNTTIEEERREVQHLKDTLEHRDELLMGKEFRLVRVSGLEQQIEKESRRHRLETENLKAQSLKHSQKLEKESLTFLKAQQENQELQRELKKLRKELHDAKTSVNWCSTVSSERKAQAAEARVAQLQKDCEGLEEQVAKLRSRNALSLDEIEDPVTLSDLSISRDDRWAHKSRATSKQWTEIINQLRTLVQSGVAGKETELTAMITAMEELKDASVSEAETPTRLPPSPAASTAPRSRTVIRRLTRPQSANK</sequence>
<protein>
    <submittedName>
        <fullName evidence="3">Uncharacterized protein</fullName>
    </submittedName>
</protein>
<evidence type="ECO:0000313" key="3">
    <source>
        <dbReference type="EMBL" id="CAE0840450.1"/>
    </source>
</evidence>
<accession>A0A7S4LNM5</accession>
<feature type="compositionally biased region" description="Polar residues" evidence="2">
    <location>
        <begin position="29"/>
        <end position="38"/>
    </location>
</feature>
<dbReference type="EMBL" id="HBJA01149343">
    <property type="protein sequence ID" value="CAE0840450.1"/>
    <property type="molecule type" value="Transcribed_RNA"/>
</dbReference>
<feature type="compositionally biased region" description="Polar residues" evidence="2">
    <location>
        <begin position="48"/>
        <end position="57"/>
    </location>
</feature>
<proteinExistence type="predicted"/>
<evidence type="ECO:0000256" key="1">
    <source>
        <dbReference type="SAM" id="Coils"/>
    </source>
</evidence>
<feature type="region of interest" description="Disordered" evidence="2">
    <location>
        <begin position="491"/>
        <end position="531"/>
    </location>
</feature>
<feature type="compositionally biased region" description="Basic residues" evidence="2">
    <location>
        <begin position="60"/>
        <end position="70"/>
    </location>
</feature>
<feature type="region of interest" description="Disordered" evidence="2">
    <location>
        <begin position="1"/>
        <end position="80"/>
    </location>
</feature>
<organism evidence="3">
    <name type="scientific">Eutreptiella gymnastica</name>
    <dbReference type="NCBI Taxonomy" id="73025"/>
    <lineage>
        <taxon>Eukaryota</taxon>
        <taxon>Discoba</taxon>
        <taxon>Euglenozoa</taxon>
        <taxon>Euglenida</taxon>
        <taxon>Spirocuta</taxon>
        <taxon>Euglenophyceae</taxon>
        <taxon>Eutreptiales</taxon>
        <taxon>Eutreptiaceae</taxon>
        <taxon>Eutreptiella</taxon>
    </lineage>
</organism>
<gene>
    <name evidence="3" type="ORF">EGYM00163_LOCUS51343</name>
</gene>